<organism evidence="6 7">
    <name type="scientific">Brassica napus</name>
    <name type="common">Rape</name>
    <dbReference type="NCBI Taxonomy" id="3708"/>
    <lineage>
        <taxon>Eukaryota</taxon>
        <taxon>Viridiplantae</taxon>
        <taxon>Streptophyta</taxon>
        <taxon>Embryophyta</taxon>
        <taxon>Tracheophyta</taxon>
        <taxon>Spermatophyta</taxon>
        <taxon>Magnoliopsida</taxon>
        <taxon>eudicotyledons</taxon>
        <taxon>Gunneridae</taxon>
        <taxon>Pentapetalae</taxon>
        <taxon>rosids</taxon>
        <taxon>malvids</taxon>
        <taxon>Brassicales</taxon>
        <taxon>Brassicaceae</taxon>
        <taxon>Brassiceae</taxon>
        <taxon>Brassica</taxon>
    </lineage>
</organism>
<feature type="binding site" evidence="3">
    <location>
        <position position="105"/>
    </location>
    <ligand>
        <name>Zn(2+)</name>
        <dbReference type="ChEBI" id="CHEBI:29105"/>
        <note>catalytic</note>
    </ligand>
</feature>
<dbReference type="Pfam" id="PF08211">
    <property type="entry name" value="dCMP_cyt_deam_2"/>
    <property type="match status" value="1"/>
</dbReference>
<evidence type="ECO:0000256" key="2">
    <source>
        <dbReference type="ARBA" id="ARBA00011738"/>
    </source>
</evidence>
<evidence type="ECO:0000259" key="4">
    <source>
        <dbReference type="PROSITE" id="PS51747"/>
    </source>
</evidence>
<dbReference type="Gramene" id="CDY54275">
    <property type="protein sequence ID" value="CDY54275"/>
    <property type="gene ID" value="GSBRNA2T00013752001"/>
</dbReference>
<evidence type="ECO:0000256" key="1">
    <source>
        <dbReference type="ARBA" id="ARBA00006576"/>
    </source>
</evidence>
<protein>
    <submittedName>
        <fullName evidence="5">(rape) hypothetical protein</fullName>
    </submittedName>
    <submittedName>
        <fullName evidence="6">BnaC07g50770D protein</fullName>
    </submittedName>
</protein>
<dbReference type="EMBL" id="HG994371">
    <property type="protein sequence ID" value="CAF2029866.1"/>
    <property type="molecule type" value="Genomic_DNA"/>
</dbReference>
<dbReference type="InterPro" id="IPR016193">
    <property type="entry name" value="Cytidine_deaminase-like"/>
</dbReference>
<comment type="subunit">
    <text evidence="2">Homodimer.</text>
</comment>
<dbReference type="PIRSF" id="PIRSF006334">
    <property type="entry name" value="Cdd_plus_pseudo"/>
    <property type="match status" value="1"/>
</dbReference>
<gene>
    <name evidence="6" type="primary">BnaC07g50770D</name>
    <name evidence="5" type="ORF">DARMORV10_C07P57030.1</name>
    <name evidence="6" type="ORF">GSBRNA2T00013752001</name>
</gene>
<dbReference type="InterPro" id="IPR050202">
    <property type="entry name" value="Cyt/Deoxycyt_deaminase"/>
</dbReference>
<dbReference type="EMBL" id="LK033298">
    <property type="protein sequence ID" value="CDY54275.1"/>
    <property type="molecule type" value="Genomic_DNA"/>
</dbReference>
<dbReference type="GO" id="GO:0004126">
    <property type="term" value="F:cytidine deaminase activity"/>
    <property type="evidence" value="ECO:0000318"/>
    <property type="project" value="GO_Central"/>
</dbReference>
<keyword evidence="7" id="KW-1185">Reference proteome</keyword>
<dbReference type="AlphaFoldDB" id="A0A078IT06"/>
<evidence type="ECO:0000313" key="6">
    <source>
        <dbReference type="EMBL" id="CDY54275.1"/>
    </source>
</evidence>
<evidence type="ECO:0000256" key="3">
    <source>
        <dbReference type="PIRSR" id="PIRSR006334-3"/>
    </source>
</evidence>
<keyword evidence="3" id="KW-0479">Metal-binding</keyword>
<dbReference type="PaxDb" id="3708-A0A078IT06"/>
<evidence type="ECO:0000313" key="5">
    <source>
        <dbReference type="EMBL" id="CAF2029866.1"/>
    </source>
</evidence>
<dbReference type="GO" id="GO:0005829">
    <property type="term" value="C:cytosol"/>
    <property type="evidence" value="ECO:0000318"/>
    <property type="project" value="GO_Central"/>
</dbReference>
<feature type="binding site" evidence="3">
    <location>
        <position position="72"/>
    </location>
    <ligand>
        <name>Zn(2+)</name>
        <dbReference type="ChEBI" id="CHEBI:29105"/>
        <note>catalytic</note>
    </ligand>
</feature>
<accession>A0A078IT06</accession>
<comment type="similarity">
    <text evidence="1">Belongs to the cytidine and deoxycytidylate deaminase family.</text>
</comment>
<dbReference type="GO" id="GO:0008270">
    <property type="term" value="F:zinc ion binding"/>
    <property type="evidence" value="ECO:0000318"/>
    <property type="project" value="GO_Central"/>
</dbReference>
<reference evidence="5" key="3">
    <citation type="submission" date="2021-01" db="EMBL/GenBank/DDBJ databases">
        <authorList>
            <consortium name="Genoscope - CEA"/>
            <person name="William W."/>
        </authorList>
    </citation>
    <scope>NUCLEOTIDE SEQUENCE</scope>
</reference>
<comment type="cofactor">
    <cofactor evidence="3">
        <name>Zn(2+)</name>
        <dbReference type="ChEBI" id="CHEBI:29105"/>
    </cofactor>
    <text evidence="3">Binds 1 zinc ion.</text>
</comment>
<reference evidence="6 7" key="1">
    <citation type="journal article" date="2014" name="Science">
        <title>Plant genetics. Early allopolyploid evolution in the post-Neolithic Brassica napus oilseed genome.</title>
        <authorList>
            <person name="Chalhoub B."/>
            <person name="Denoeud F."/>
            <person name="Liu S."/>
            <person name="Parkin I.A."/>
            <person name="Tang H."/>
            <person name="Wang X."/>
            <person name="Chiquet J."/>
            <person name="Belcram H."/>
            <person name="Tong C."/>
            <person name="Samans B."/>
            <person name="Correa M."/>
            <person name="Da Silva C."/>
            <person name="Just J."/>
            <person name="Falentin C."/>
            <person name="Koh C.S."/>
            <person name="Le Clainche I."/>
            <person name="Bernard M."/>
            <person name="Bento P."/>
            <person name="Noel B."/>
            <person name="Labadie K."/>
            <person name="Alberti A."/>
            <person name="Charles M."/>
            <person name="Arnaud D."/>
            <person name="Guo H."/>
            <person name="Daviaud C."/>
            <person name="Alamery S."/>
            <person name="Jabbari K."/>
            <person name="Zhao M."/>
            <person name="Edger P.P."/>
            <person name="Chelaifa H."/>
            <person name="Tack D."/>
            <person name="Lassalle G."/>
            <person name="Mestiri I."/>
            <person name="Schnel N."/>
            <person name="Le Paslier M.C."/>
            <person name="Fan G."/>
            <person name="Renault V."/>
            <person name="Bayer P.E."/>
            <person name="Golicz A.A."/>
            <person name="Manoli S."/>
            <person name="Lee T.H."/>
            <person name="Thi V.H."/>
            <person name="Chalabi S."/>
            <person name="Hu Q."/>
            <person name="Fan C."/>
            <person name="Tollenaere R."/>
            <person name="Lu Y."/>
            <person name="Battail C."/>
            <person name="Shen J."/>
            <person name="Sidebottom C.H."/>
            <person name="Wang X."/>
            <person name="Canaguier A."/>
            <person name="Chauveau A."/>
            <person name="Berard A."/>
            <person name="Deniot G."/>
            <person name="Guan M."/>
            <person name="Liu Z."/>
            <person name="Sun F."/>
            <person name="Lim Y.P."/>
            <person name="Lyons E."/>
            <person name="Town C.D."/>
            <person name="Bancroft I."/>
            <person name="Wang X."/>
            <person name="Meng J."/>
            <person name="Ma J."/>
            <person name="Pires J.C."/>
            <person name="King G.J."/>
            <person name="Brunel D."/>
            <person name="Delourme R."/>
            <person name="Renard M."/>
            <person name="Aury J.M."/>
            <person name="Adams K.L."/>
            <person name="Batley J."/>
            <person name="Snowdon R.J."/>
            <person name="Tost J."/>
            <person name="Edwards D."/>
            <person name="Zhou Y."/>
            <person name="Hua W."/>
            <person name="Sharpe A.G."/>
            <person name="Paterson A.H."/>
            <person name="Guan C."/>
            <person name="Wincker P."/>
        </authorList>
    </citation>
    <scope>NUCLEOTIDE SEQUENCE [LARGE SCALE GENOMIC DNA]</scope>
    <source>
        <strain evidence="7">cv. Darmor-bzh</strain>
    </source>
</reference>
<dbReference type="PROSITE" id="PS51747">
    <property type="entry name" value="CYT_DCMP_DEAMINASES_2"/>
    <property type="match status" value="2"/>
</dbReference>
<dbReference type="InterPro" id="IPR002125">
    <property type="entry name" value="CMP_dCMP_dom"/>
</dbReference>
<dbReference type="Gene3D" id="3.40.140.10">
    <property type="entry name" value="Cytidine Deaminase, domain 2"/>
    <property type="match status" value="2"/>
</dbReference>
<dbReference type="Proteomes" id="UP001295469">
    <property type="component" value="Chromosome C07"/>
</dbReference>
<feature type="domain" description="CMP/dCMP-type deaminase" evidence="4">
    <location>
        <begin position="169"/>
        <end position="286"/>
    </location>
</feature>
<keyword evidence="3" id="KW-0862">Zinc</keyword>
<dbReference type="GO" id="GO:0072527">
    <property type="term" value="P:pyrimidine-containing compound metabolic process"/>
    <property type="evidence" value="ECO:0007669"/>
    <property type="project" value="UniProtKB-ARBA"/>
</dbReference>
<dbReference type="SUPFAM" id="SSF53927">
    <property type="entry name" value="Cytidine deaminase-like"/>
    <property type="match status" value="2"/>
</dbReference>
<feature type="binding site" evidence="3">
    <location>
        <position position="108"/>
    </location>
    <ligand>
        <name>Zn(2+)</name>
        <dbReference type="ChEBI" id="CHEBI:29105"/>
        <note>catalytic</note>
    </ligand>
</feature>
<sequence>MLGYYFGFIRSRNVDAFSQQNLHSLITEATPLAQSLTSKRRPHIAIGRGSNGLTYVGFDVELPDLPLNFSIHAVQFLVVSLKLNFDLALRDLAISNDGSHCYAPCGHCCQFLQEINKGNEIQTLITEPTGSGFMPLEMLLPQSFSRYSAISDDVPDVFHRRYPLTFIDRSHDLIGLTAMTAARNSYAPYSNAPSGVVLYDRQGHKFSGSYIESVAAFPSLGPLQAVLVNFVIDTGGREFKNIVVAVLVETRSRFRQEDTARMIMQKIAPGCKFNVYHCSHYRAESS</sequence>
<dbReference type="PANTHER" id="PTHR11644:SF28">
    <property type="entry name" value="CYTIDINE DEAMINASE 8-RELATED"/>
    <property type="match status" value="1"/>
</dbReference>
<dbReference type="InterPro" id="IPR013171">
    <property type="entry name" value="Cyd/dCyd_deaminase_Zn-bd"/>
</dbReference>
<feature type="domain" description="CMP/dCMP-type deaminase" evidence="4">
    <location>
        <begin position="20"/>
        <end position="147"/>
    </location>
</feature>
<dbReference type="CDD" id="cd01283">
    <property type="entry name" value="cytidine_deaminase"/>
    <property type="match status" value="1"/>
</dbReference>
<dbReference type="GO" id="GO:0055086">
    <property type="term" value="P:nucleobase-containing small molecule metabolic process"/>
    <property type="evidence" value="ECO:0007669"/>
    <property type="project" value="UniProtKB-ARBA"/>
</dbReference>
<dbReference type="Proteomes" id="UP000028999">
    <property type="component" value="Unassembled WGS sequence"/>
</dbReference>
<evidence type="ECO:0000313" key="7">
    <source>
        <dbReference type="Proteomes" id="UP000028999"/>
    </source>
</evidence>
<name>A0A078IT06_BRANA</name>
<dbReference type="STRING" id="3708.A0A078IT06"/>
<reference evidence="6" key="2">
    <citation type="submission" date="2014-06" db="EMBL/GenBank/DDBJ databases">
        <authorList>
            <person name="Genoscope - CEA"/>
        </authorList>
    </citation>
    <scope>NUCLEOTIDE SEQUENCE</scope>
</reference>
<dbReference type="PANTHER" id="PTHR11644">
    <property type="entry name" value="CYTIDINE DEAMINASE"/>
    <property type="match status" value="1"/>
</dbReference>
<proteinExistence type="inferred from homology"/>